<keyword evidence="2" id="KW-1185">Reference proteome</keyword>
<comment type="caution">
    <text evidence="1">The sequence shown here is derived from an EMBL/GenBank/DDBJ whole genome shotgun (WGS) entry which is preliminary data.</text>
</comment>
<evidence type="ECO:0000313" key="2">
    <source>
        <dbReference type="Proteomes" id="UP000724584"/>
    </source>
</evidence>
<organism evidence="1 2">
    <name type="scientific">Chaetomium tenue</name>
    <dbReference type="NCBI Taxonomy" id="1854479"/>
    <lineage>
        <taxon>Eukaryota</taxon>
        <taxon>Fungi</taxon>
        <taxon>Dikarya</taxon>
        <taxon>Ascomycota</taxon>
        <taxon>Pezizomycotina</taxon>
        <taxon>Sordariomycetes</taxon>
        <taxon>Sordariomycetidae</taxon>
        <taxon>Sordariales</taxon>
        <taxon>Chaetomiaceae</taxon>
        <taxon>Chaetomium</taxon>
    </lineage>
</organism>
<name>A0ACB7PML6_9PEZI</name>
<gene>
    <name evidence="1" type="ORF">F5144DRAFT_588179</name>
</gene>
<sequence length="200" mass="21713">MVPAHPGAPVMDLGYMLQPKLVATHSFTDAPALDVLLVPGGFGPVTLEQNNDTSIETFLRRRFDQLEYFLSVCTGSAILASSGLLNGHRATSNKALWAWVTTHGENVTWVPSARWTEDGKIWTSSGVASDAVGMDMMYAFLKHLYGEDDPNLVATMNAIEYAPHTDPHWDPFSIVHNVPGHANGSLESCVKPVGTHSPDN</sequence>
<evidence type="ECO:0000313" key="1">
    <source>
        <dbReference type="EMBL" id="KAH6649471.1"/>
    </source>
</evidence>
<protein>
    <submittedName>
        <fullName evidence="1">Class I glutamine amidotransferase-like protein</fullName>
    </submittedName>
</protein>
<reference evidence="1 2" key="1">
    <citation type="journal article" date="2021" name="Nat. Commun.">
        <title>Genetic determinants of endophytism in the Arabidopsis root mycobiome.</title>
        <authorList>
            <person name="Mesny F."/>
            <person name="Miyauchi S."/>
            <person name="Thiergart T."/>
            <person name="Pickel B."/>
            <person name="Atanasova L."/>
            <person name="Karlsson M."/>
            <person name="Huettel B."/>
            <person name="Barry K.W."/>
            <person name="Haridas S."/>
            <person name="Chen C."/>
            <person name="Bauer D."/>
            <person name="Andreopoulos W."/>
            <person name="Pangilinan J."/>
            <person name="LaButti K."/>
            <person name="Riley R."/>
            <person name="Lipzen A."/>
            <person name="Clum A."/>
            <person name="Drula E."/>
            <person name="Henrissat B."/>
            <person name="Kohler A."/>
            <person name="Grigoriev I.V."/>
            <person name="Martin F.M."/>
            <person name="Hacquard S."/>
        </authorList>
    </citation>
    <scope>NUCLEOTIDE SEQUENCE [LARGE SCALE GENOMIC DNA]</scope>
    <source>
        <strain evidence="1 2">MPI-SDFR-AT-0079</strain>
    </source>
</reference>
<accession>A0ACB7PML6</accession>
<proteinExistence type="predicted"/>
<dbReference type="Proteomes" id="UP000724584">
    <property type="component" value="Unassembled WGS sequence"/>
</dbReference>
<dbReference type="EMBL" id="JAGIZQ010000001">
    <property type="protein sequence ID" value="KAH6649471.1"/>
    <property type="molecule type" value="Genomic_DNA"/>
</dbReference>